<evidence type="ECO:0000256" key="1">
    <source>
        <dbReference type="SAM" id="MobiDB-lite"/>
    </source>
</evidence>
<proteinExistence type="predicted"/>
<dbReference type="InterPro" id="IPR038102">
    <property type="entry name" value="EYA_dom_sf"/>
</dbReference>
<feature type="region of interest" description="Disordered" evidence="1">
    <location>
        <begin position="1"/>
        <end position="24"/>
    </location>
</feature>
<organism evidence="2 3">
    <name type="scientific">Meloidogyne graminicola</name>
    <dbReference type="NCBI Taxonomy" id="189291"/>
    <lineage>
        <taxon>Eukaryota</taxon>
        <taxon>Metazoa</taxon>
        <taxon>Ecdysozoa</taxon>
        <taxon>Nematoda</taxon>
        <taxon>Chromadorea</taxon>
        <taxon>Rhabditida</taxon>
        <taxon>Tylenchina</taxon>
        <taxon>Tylenchomorpha</taxon>
        <taxon>Tylenchoidea</taxon>
        <taxon>Meloidogynidae</taxon>
        <taxon>Meloidogyninae</taxon>
        <taxon>Meloidogyne</taxon>
    </lineage>
</organism>
<keyword evidence="3" id="KW-1185">Reference proteome</keyword>
<name>A0A8S9ZEI2_9BILA</name>
<dbReference type="OrthoDB" id="167668at2759"/>
<feature type="compositionally biased region" description="Low complexity" evidence="1">
    <location>
        <begin position="15"/>
        <end position="24"/>
    </location>
</feature>
<sequence length="592" mass="66951">MTTTTKFEPESVVDSSTLSSSLSTTMSTRNPYWNEWELAAMAMGRTNDGGQFLINNTNNNNIQQQQQQQQNNSAYYGQMVAVMSAASNVNNNVNIGGNNNIQNNWYPVQNYNNYYGLGNNNIQRNSLINNNCGYPGIYFPQDYYNNTLTGNYYASAKVFAAAAAQQYGNIQQQQQNNCSNNNILSLNKYSSNNLMDLQTINTGSELDTSSPSLITLNNSSNLKASSLNNSQKLNNKTKNKILDKSSLGRSKKKKITTITNNNQEINQTRVLVWELEDVCSIIPNNNSYKIPLEQMLTVELMKLLKYGFNLDNFDDFDQANIMDAQMDEALQNAANCNTNSTINIPSTSSFSEELSNNIIENNNSLITSNSNKNISSATDGLRKLAEKCRNIRNIFEQNRDINTFIELLQHCQIDSNKLLNYMNKIEEFPDSNTKLFRECLSVISKRSPLLPYKYVNVILSFNQIECGVAGVLGRLMLCRMSEFIEAENVFCITRNGKEAVFERLINQFQKKLILLITTSEESRKIANKLTSTQDFLDVCCCHIIIFSPRPAEGLVLGSAQRMGQIRSTDWKTLEQDQRRGLSIGWNLKIRFK</sequence>
<dbReference type="Gene3D" id="3.40.50.12350">
    <property type="match status" value="1"/>
</dbReference>
<evidence type="ECO:0000313" key="2">
    <source>
        <dbReference type="EMBL" id="KAF7630858.1"/>
    </source>
</evidence>
<comment type="caution">
    <text evidence="2">The sequence shown here is derived from an EMBL/GenBank/DDBJ whole genome shotgun (WGS) entry which is preliminary data.</text>
</comment>
<evidence type="ECO:0000313" key="3">
    <source>
        <dbReference type="Proteomes" id="UP000605970"/>
    </source>
</evidence>
<dbReference type="EMBL" id="JABEBT010000127">
    <property type="protein sequence ID" value="KAF7630858.1"/>
    <property type="molecule type" value="Genomic_DNA"/>
</dbReference>
<dbReference type="Proteomes" id="UP000605970">
    <property type="component" value="Unassembled WGS sequence"/>
</dbReference>
<protein>
    <submittedName>
        <fullName evidence="2">Uncharacterized protein</fullName>
    </submittedName>
</protein>
<accession>A0A8S9ZEI2</accession>
<dbReference type="AlphaFoldDB" id="A0A8S9ZEI2"/>
<reference evidence="2" key="1">
    <citation type="journal article" date="2020" name="Ecol. Evol.">
        <title>Genome structure and content of the rice root-knot nematode (Meloidogyne graminicola).</title>
        <authorList>
            <person name="Phan N.T."/>
            <person name="Danchin E.G.J."/>
            <person name="Klopp C."/>
            <person name="Perfus-Barbeoch L."/>
            <person name="Kozlowski D.K."/>
            <person name="Koutsovoulos G.D."/>
            <person name="Lopez-Roques C."/>
            <person name="Bouchez O."/>
            <person name="Zahm M."/>
            <person name="Besnard G."/>
            <person name="Bellafiore S."/>
        </authorList>
    </citation>
    <scope>NUCLEOTIDE SEQUENCE</scope>
    <source>
        <strain evidence="2">VN-18</strain>
    </source>
</reference>
<gene>
    <name evidence="2" type="ORF">Mgra_00008872</name>
</gene>